<dbReference type="EMBL" id="CP121694">
    <property type="protein sequence ID" value="WRO20612.1"/>
    <property type="molecule type" value="Genomic_DNA"/>
</dbReference>
<accession>A0AAU0UJQ5</accession>
<name>A0AAU0UJQ5_9FIRM</name>
<keyword evidence="1" id="KW-0812">Transmembrane</keyword>
<feature type="transmembrane region" description="Helical" evidence="1">
    <location>
        <begin position="166"/>
        <end position="185"/>
    </location>
</feature>
<keyword evidence="4" id="KW-1185">Reference proteome</keyword>
<organism evidence="3 4">
    <name type="scientific">Metallumcola ferriviriculae</name>
    <dbReference type="NCBI Taxonomy" id="3039180"/>
    <lineage>
        <taxon>Bacteria</taxon>
        <taxon>Bacillati</taxon>
        <taxon>Bacillota</taxon>
        <taxon>Clostridia</taxon>
        <taxon>Neomoorellales</taxon>
        <taxon>Desulfitibacteraceae</taxon>
        <taxon>Metallumcola</taxon>
    </lineage>
</organism>
<dbReference type="Pfam" id="PF07853">
    <property type="entry name" value="DUF1648"/>
    <property type="match status" value="1"/>
</dbReference>
<feature type="transmembrane region" description="Helical" evidence="1">
    <location>
        <begin position="48"/>
        <end position="71"/>
    </location>
</feature>
<sequence length="218" mass="25224">MNKDIKINWEWPLLLLVIGTLAVGIWAYPQLPDQVPMHWNVQGEVDDYGSRLTGAFAIPLLNVAIYFLFIFLPRLDPKYDNYRKFSEVYRIFRYAMHLFFTGLYLVTIATALGNPLPIGRIVPAGVALLLLVIGNYLGRVRHNYFLGIRTPWTLANEEVWRKTHRLTGYLWTGTSLTALVAALMLPQDLIWMVFFPLILGPPFFAVGYSYWLYRRISH</sequence>
<reference evidence="3 4" key="1">
    <citation type="submission" date="2023-04" db="EMBL/GenBank/DDBJ databases">
        <authorList>
            <person name="Hsu D."/>
        </authorList>
    </citation>
    <scope>NUCLEOTIDE SEQUENCE [LARGE SCALE GENOMIC DNA]</scope>
    <source>
        <strain evidence="3 4">MK1</strain>
    </source>
</reference>
<dbReference type="InterPro" id="IPR012867">
    <property type="entry name" value="DUF1648"/>
</dbReference>
<evidence type="ECO:0000256" key="1">
    <source>
        <dbReference type="SAM" id="Phobius"/>
    </source>
</evidence>
<feature type="transmembrane region" description="Helical" evidence="1">
    <location>
        <begin position="91"/>
        <end position="112"/>
    </location>
</feature>
<dbReference type="PANTHER" id="PTHR37810">
    <property type="entry name" value="IMMUNITY PROTEIN SDPI"/>
    <property type="match status" value="1"/>
</dbReference>
<keyword evidence="1" id="KW-1133">Transmembrane helix</keyword>
<protein>
    <submittedName>
        <fullName evidence="3">DUF1648 domain-containing protein</fullName>
    </submittedName>
</protein>
<dbReference type="Pfam" id="PF13630">
    <property type="entry name" value="SdpI"/>
    <property type="match status" value="1"/>
</dbReference>
<dbReference type="RefSeq" id="WP_366923501.1">
    <property type="nucleotide sequence ID" value="NZ_CP121694.1"/>
</dbReference>
<keyword evidence="1" id="KW-0472">Membrane</keyword>
<feature type="transmembrane region" description="Helical" evidence="1">
    <location>
        <begin position="191"/>
        <end position="213"/>
    </location>
</feature>
<feature type="transmembrane region" description="Helical" evidence="1">
    <location>
        <begin position="118"/>
        <end position="137"/>
    </location>
</feature>
<dbReference type="InterPro" id="IPR025962">
    <property type="entry name" value="SdpI/YhfL"/>
</dbReference>
<proteinExistence type="predicted"/>
<feature type="transmembrane region" description="Helical" evidence="1">
    <location>
        <begin position="12"/>
        <end position="28"/>
    </location>
</feature>
<feature type="domain" description="DUF1648" evidence="2">
    <location>
        <begin position="15"/>
        <end position="62"/>
    </location>
</feature>
<dbReference type="AlphaFoldDB" id="A0AAU0UJQ5"/>
<gene>
    <name evidence="3" type="ORF">MFMK1_000395</name>
</gene>
<dbReference type="Proteomes" id="UP001329915">
    <property type="component" value="Chromosome"/>
</dbReference>
<dbReference type="GO" id="GO:0009636">
    <property type="term" value="P:response to toxic substance"/>
    <property type="evidence" value="ECO:0007669"/>
    <property type="project" value="TreeGrafter"/>
</dbReference>
<dbReference type="PIRSF" id="PIRSF038959">
    <property type="entry name" value="SdpI"/>
    <property type="match status" value="1"/>
</dbReference>
<dbReference type="InterPro" id="IPR026272">
    <property type="entry name" value="SdpI"/>
</dbReference>
<dbReference type="KEGG" id="dbc:MFMK1_000395"/>
<evidence type="ECO:0000313" key="4">
    <source>
        <dbReference type="Proteomes" id="UP001329915"/>
    </source>
</evidence>
<dbReference type="PANTHER" id="PTHR37810:SF5">
    <property type="entry name" value="IMMUNITY PROTEIN SDPI"/>
    <property type="match status" value="1"/>
</dbReference>
<evidence type="ECO:0000313" key="3">
    <source>
        <dbReference type="EMBL" id="WRO20612.1"/>
    </source>
</evidence>
<evidence type="ECO:0000259" key="2">
    <source>
        <dbReference type="Pfam" id="PF07853"/>
    </source>
</evidence>